<dbReference type="Proteomes" id="UP000198356">
    <property type="component" value="Unassembled WGS sequence"/>
</dbReference>
<proteinExistence type="predicted"/>
<accession>A0A239KPM8</accession>
<evidence type="ECO:0000313" key="4">
    <source>
        <dbReference type="Proteomes" id="UP000198356"/>
    </source>
</evidence>
<sequence length="74" mass="8226">MIWDGRERASDTNGSHPDLVLAQTLVYEVAMEEKLKQEVEAATKRSQVAEKAKHDAAMEGRVYTPPEKQKGVTA</sequence>
<feature type="region of interest" description="Disordered" evidence="1">
    <location>
        <begin position="44"/>
        <end position="74"/>
    </location>
</feature>
<evidence type="ECO:0000313" key="3">
    <source>
        <dbReference type="EMBL" id="SNT19124.1"/>
    </source>
</evidence>
<keyword evidence="4" id="KW-1185">Reference proteome</keyword>
<gene>
    <name evidence="2" type="ORF">SAMN05421770_10549</name>
    <name evidence="3" type="ORF">SAMN05421770_10556</name>
</gene>
<dbReference type="EMBL" id="FZOU01000005">
    <property type="protein sequence ID" value="SNT19124.1"/>
    <property type="molecule type" value="Genomic_DNA"/>
</dbReference>
<feature type="compositionally biased region" description="Basic and acidic residues" evidence="1">
    <location>
        <begin position="44"/>
        <end position="58"/>
    </location>
</feature>
<dbReference type="EMBL" id="FZOU01000005">
    <property type="protein sequence ID" value="SNT19033.1"/>
    <property type="molecule type" value="Genomic_DNA"/>
</dbReference>
<evidence type="ECO:0000256" key="1">
    <source>
        <dbReference type="SAM" id="MobiDB-lite"/>
    </source>
</evidence>
<dbReference type="AlphaFoldDB" id="A0A239KPM8"/>
<name>A0A239KPM8_9BACT</name>
<dbReference type="RefSeq" id="WP_089409143.1">
    <property type="nucleotide sequence ID" value="NZ_FZOU01000005.1"/>
</dbReference>
<reference evidence="3 4" key="1">
    <citation type="submission" date="2017-06" db="EMBL/GenBank/DDBJ databases">
        <authorList>
            <person name="Kim H.J."/>
            <person name="Triplett B.A."/>
        </authorList>
    </citation>
    <scope>NUCLEOTIDE SEQUENCE [LARGE SCALE GENOMIC DNA]</scope>
    <source>
        <strain evidence="3 4">DSM 18704</strain>
    </source>
</reference>
<organism evidence="3 4">
    <name type="scientific">Granulicella rosea</name>
    <dbReference type="NCBI Taxonomy" id="474952"/>
    <lineage>
        <taxon>Bacteria</taxon>
        <taxon>Pseudomonadati</taxon>
        <taxon>Acidobacteriota</taxon>
        <taxon>Terriglobia</taxon>
        <taxon>Terriglobales</taxon>
        <taxon>Acidobacteriaceae</taxon>
        <taxon>Granulicella</taxon>
    </lineage>
</organism>
<evidence type="ECO:0000313" key="2">
    <source>
        <dbReference type="EMBL" id="SNT19033.1"/>
    </source>
</evidence>
<protein>
    <submittedName>
        <fullName evidence="3">Uncharacterized protein</fullName>
    </submittedName>
</protein>